<evidence type="ECO:0000256" key="2">
    <source>
        <dbReference type="ARBA" id="ARBA00022801"/>
    </source>
</evidence>
<dbReference type="Pfam" id="PF16123">
    <property type="entry name" value="HAGH_C"/>
    <property type="match status" value="1"/>
</dbReference>
<protein>
    <recommendedName>
        <fullName evidence="4">Hydroxyacylglutathione hydrolase C-terminal domain-containing protein</fullName>
    </recommendedName>
</protein>
<dbReference type="InterPro" id="IPR036866">
    <property type="entry name" value="RibonucZ/Hydroxyglut_hydro"/>
</dbReference>
<sequence length="134" mass="15446">MPVLRTTCTSPRDARLLHLRYASFHLPRLSLHKAPRVRLSLHKYTVKNLQFALTVEPDNVRIGQKLSLAQQKRQTGLPTVPSTIEEELETNPFMRVDLPEVQVLFSLVTVTYPGVCKDEGFVWIPDLVREKERK</sequence>
<evidence type="ECO:0000313" key="5">
    <source>
        <dbReference type="EMBL" id="GFY83542.1"/>
    </source>
</evidence>
<dbReference type="GO" id="GO:0004416">
    <property type="term" value="F:hydroxyacylglutathione hydrolase activity"/>
    <property type="evidence" value="ECO:0007669"/>
    <property type="project" value="TreeGrafter"/>
</dbReference>
<reference evidence="5 6" key="1">
    <citation type="submission" date="2019-07" db="EMBL/GenBank/DDBJ databases">
        <title>De Novo Assembly of kiwifruit Actinidia rufa.</title>
        <authorList>
            <person name="Sugita-Konishi S."/>
            <person name="Sato K."/>
            <person name="Mori E."/>
            <person name="Abe Y."/>
            <person name="Kisaki G."/>
            <person name="Hamano K."/>
            <person name="Suezawa K."/>
            <person name="Otani M."/>
            <person name="Fukuda T."/>
            <person name="Manabe T."/>
            <person name="Gomi K."/>
            <person name="Tabuchi M."/>
            <person name="Akimitsu K."/>
            <person name="Kataoka I."/>
        </authorList>
    </citation>
    <scope>NUCLEOTIDE SEQUENCE [LARGE SCALE GENOMIC DNA]</scope>
    <source>
        <strain evidence="6">cv. Fuchu</strain>
    </source>
</reference>
<dbReference type="AlphaFoldDB" id="A0A7J0EB75"/>
<dbReference type="SUPFAM" id="SSF56281">
    <property type="entry name" value="Metallo-hydrolase/oxidoreductase"/>
    <property type="match status" value="1"/>
</dbReference>
<keyword evidence="6" id="KW-1185">Reference proteome</keyword>
<keyword evidence="1" id="KW-0479">Metal-binding</keyword>
<dbReference type="PANTHER" id="PTHR11935">
    <property type="entry name" value="BETA LACTAMASE DOMAIN"/>
    <property type="match status" value="1"/>
</dbReference>
<evidence type="ECO:0000256" key="3">
    <source>
        <dbReference type="ARBA" id="ARBA00022833"/>
    </source>
</evidence>
<organism evidence="5 6">
    <name type="scientific">Actinidia rufa</name>
    <dbReference type="NCBI Taxonomy" id="165716"/>
    <lineage>
        <taxon>Eukaryota</taxon>
        <taxon>Viridiplantae</taxon>
        <taxon>Streptophyta</taxon>
        <taxon>Embryophyta</taxon>
        <taxon>Tracheophyta</taxon>
        <taxon>Spermatophyta</taxon>
        <taxon>Magnoliopsida</taxon>
        <taxon>eudicotyledons</taxon>
        <taxon>Gunneridae</taxon>
        <taxon>Pentapetalae</taxon>
        <taxon>asterids</taxon>
        <taxon>Ericales</taxon>
        <taxon>Actinidiaceae</taxon>
        <taxon>Actinidia</taxon>
    </lineage>
</organism>
<dbReference type="EMBL" id="BJWL01000003">
    <property type="protein sequence ID" value="GFY83542.1"/>
    <property type="molecule type" value="Genomic_DNA"/>
</dbReference>
<keyword evidence="3" id="KW-0862">Zinc</keyword>
<dbReference type="GO" id="GO:0046872">
    <property type="term" value="F:metal ion binding"/>
    <property type="evidence" value="ECO:0007669"/>
    <property type="project" value="UniProtKB-KW"/>
</dbReference>
<accession>A0A7J0EB75</accession>
<proteinExistence type="predicted"/>
<dbReference type="OrthoDB" id="515692at2759"/>
<dbReference type="InterPro" id="IPR032282">
    <property type="entry name" value="HAGH_C"/>
</dbReference>
<gene>
    <name evidence="5" type="ORF">Acr_03g0003160</name>
</gene>
<comment type="caution">
    <text evidence="5">The sequence shown here is derived from an EMBL/GenBank/DDBJ whole genome shotgun (WGS) entry which is preliminary data.</text>
</comment>
<dbReference type="PANTHER" id="PTHR11935:SF94">
    <property type="entry name" value="TENZING NORGAY, ISOFORM C"/>
    <property type="match status" value="1"/>
</dbReference>
<evidence type="ECO:0000256" key="1">
    <source>
        <dbReference type="ARBA" id="ARBA00022723"/>
    </source>
</evidence>
<evidence type="ECO:0000259" key="4">
    <source>
        <dbReference type="Pfam" id="PF16123"/>
    </source>
</evidence>
<evidence type="ECO:0000313" key="6">
    <source>
        <dbReference type="Proteomes" id="UP000585474"/>
    </source>
</evidence>
<name>A0A7J0EB75_9ERIC</name>
<dbReference type="Proteomes" id="UP000585474">
    <property type="component" value="Unassembled WGS sequence"/>
</dbReference>
<dbReference type="Gene3D" id="3.60.15.10">
    <property type="entry name" value="Ribonuclease Z/Hydroxyacylglutathione hydrolase-like"/>
    <property type="match status" value="1"/>
</dbReference>
<feature type="domain" description="Hydroxyacylglutathione hydrolase C-terminal" evidence="4">
    <location>
        <begin position="44"/>
        <end position="102"/>
    </location>
</feature>
<keyword evidence="2" id="KW-0378">Hydrolase</keyword>